<keyword evidence="2 5" id="KW-0812">Transmembrane</keyword>
<dbReference type="InterPro" id="IPR011701">
    <property type="entry name" value="MFS"/>
</dbReference>
<dbReference type="InterPro" id="IPR036259">
    <property type="entry name" value="MFS_trans_sf"/>
</dbReference>
<dbReference type="Pfam" id="PF07690">
    <property type="entry name" value="MFS_1"/>
    <property type="match status" value="1"/>
</dbReference>
<feature type="transmembrane region" description="Helical" evidence="5">
    <location>
        <begin position="271"/>
        <end position="292"/>
    </location>
</feature>
<dbReference type="PANTHER" id="PTHR23508:SF10">
    <property type="entry name" value="CARBOXYLIC ACID TRANSPORTER PROTEIN HOMOLOG"/>
    <property type="match status" value="1"/>
</dbReference>
<keyword evidence="8" id="KW-1185">Reference proteome</keyword>
<protein>
    <submittedName>
        <fullName evidence="7">MFS transporter</fullName>
    </submittedName>
</protein>
<dbReference type="EMBL" id="JAPEUL010000004">
    <property type="protein sequence ID" value="MCW4627763.1"/>
    <property type="molecule type" value="Genomic_DNA"/>
</dbReference>
<accession>A0ABT3KB43</accession>
<dbReference type="PANTHER" id="PTHR23508">
    <property type="entry name" value="CARBOXYLIC ACID TRANSPORTER PROTEIN HOMOLOG"/>
    <property type="match status" value="1"/>
</dbReference>
<evidence type="ECO:0000259" key="6">
    <source>
        <dbReference type="PROSITE" id="PS50850"/>
    </source>
</evidence>
<feature type="transmembrane region" description="Helical" evidence="5">
    <location>
        <begin position="304"/>
        <end position="322"/>
    </location>
</feature>
<feature type="transmembrane region" description="Helical" evidence="5">
    <location>
        <begin position="238"/>
        <end position="259"/>
    </location>
</feature>
<dbReference type="PROSITE" id="PS50850">
    <property type="entry name" value="MFS"/>
    <property type="match status" value="1"/>
</dbReference>
<evidence type="ECO:0000256" key="1">
    <source>
        <dbReference type="ARBA" id="ARBA00004141"/>
    </source>
</evidence>
<feature type="transmembrane region" description="Helical" evidence="5">
    <location>
        <begin position="179"/>
        <end position="198"/>
    </location>
</feature>
<feature type="transmembrane region" description="Helical" evidence="5">
    <location>
        <begin position="396"/>
        <end position="415"/>
    </location>
</feature>
<feature type="domain" description="Major facilitator superfamily (MFS) profile" evidence="6">
    <location>
        <begin position="26"/>
        <end position="420"/>
    </location>
</feature>
<feature type="transmembrane region" description="Helical" evidence="5">
    <location>
        <begin position="26"/>
        <end position="50"/>
    </location>
</feature>
<dbReference type="Gene3D" id="1.20.1250.20">
    <property type="entry name" value="MFS general substrate transporter like domains"/>
    <property type="match status" value="2"/>
</dbReference>
<feature type="transmembrane region" description="Helical" evidence="5">
    <location>
        <begin position="368"/>
        <end position="390"/>
    </location>
</feature>
<sequence>MSIIVDEHKIEQISEKDWDKSYEVKAILLLFLGFGLVGIDRFIIMPMFPVLAKELNLNYSDIGLLTGALGIAWGFSSIFMGRFSDKVGHKAILIPSLVLFSLLAGFSGLATTLGSLLLIRIGIGLIEGAYTPSSIIATLDASKPSRVGLNIGLQQAAFPLFGLGIAPVLVTQLLNVVDWHFIFALVALPGFVVAYFMYKILRDNPQILANIPKEEQADAVIKGAPASKWYDIFKYRNVSLGVVSMFCWLTVLTVLAAFLPNYLTDYLKLNLNQMGFILSAIGFGGTVGTICLPALSDKIGRKAAVSLSSLGGALSLVVLINMDASSMTALFTVVFVCVLFIYSLLALTVGPISAESVPKHLRSSSSGMVIGTGEIFAGSVVSFMVGMVAQVFGIQYILYVATGAMVLGFIVTLFLKETAPSKINRQNL</sequence>
<evidence type="ECO:0000256" key="4">
    <source>
        <dbReference type="ARBA" id="ARBA00023136"/>
    </source>
</evidence>
<evidence type="ECO:0000256" key="5">
    <source>
        <dbReference type="SAM" id="Phobius"/>
    </source>
</evidence>
<evidence type="ECO:0000313" key="7">
    <source>
        <dbReference type="EMBL" id="MCW4627763.1"/>
    </source>
</evidence>
<gene>
    <name evidence="7" type="ORF">ONZ52_01475</name>
</gene>
<dbReference type="InterPro" id="IPR020846">
    <property type="entry name" value="MFS_dom"/>
</dbReference>
<feature type="transmembrane region" description="Helical" evidence="5">
    <location>
        <begin position="151"/>
        <end position="173"/>
    </location>
</feature>
<keyword evidence="3 5" id="KW-1133">Transmembrane helix</keyword>
<evidence type="ECO:0000256" key="2">
    <source>
        <dbReference type="ARBA" id="ARBA00022692"/>
    </source>
</evidence>
<feature type="transmembrane region" description="Helical" evidence="5">
    <location>
        <begin position="117"/>
        <end position="139"/>
    </location>
</feature>
<comment type="subcellular location">
    <subcellularLocation>
        <location evidence="1">Membrane</location>
        <topology evidence="1">Multi-pass membrane protein</topology>
    </subcellularLocation>
</comment>
<dbReference type="Proteomes" id="UP001431181">
    <property type="component" value="Unassembled WGS sequence"/>
</dbReference>
<dbReference type="RefSeq" id="WP_265216865.1">
    <property type="nucleotide sequence ID" value="NZ_JAPEUL010000004.1"/>
</dbReference>
<organism evidence="7 8">
    <name type="scientific">Marinomonas rhodophyticola</name>
    <dbReference type="NCBI Taxonomy" id="2992803"/>
    <lineage>
        <taxon>Bacteria</taxon>
        <taxon>Pseudomonadati</taxon>
        <taxon>Pseudomonadota</taxon>
        <taxon>Gammaproteobacteria</taxon>
        <taxon>Oceanospirillales</taxon>
        <taxon>Oceanospirillaceae</taxon>
        <taxon>Marinomonas</taxon>
    </lineage>
</organism>
<proteinExistence type="predicted"/>
<feature type="transmembrane region" description="Helical" evidence="5">
    <location>
        <begin position="92"/>
        <end position="111"/>
    </location>
</feature>
<comment type="caution">
    <text evidence="7">The sequence shown here is derived from an EMBL/GenBank/DDBJ whole genome shotgun (WGS) entry which is preliminary data.</text>
</comment>
<name>A0ABT3KB43_9GAMM</name>
<evidence type="ECO:0000256" key="3">
    <source>
        <dbReference type="ARBA" id="ARBA00022989"/>
    </source>
</evidence>
<keyword evidence="4 5" id="KW-0472">Membrane</keyword>
<feature type="transmembrane region" description="Helical" evidence="5">
    <location>
        <begin position="62"/>
        <end position="80"/>
    </location>
</feature>
<feature type="transmembrane region" description="Helical" evidence="5">
    <location>
        <begin position="328"/>
        <end position="347"/>
    </location>
</feature>
<dbReference type="SUPFAM" id="SSF103473">
    <property type="entry name" value="MFS general substrate transporter"/>
    <property type="match status" value="1"/>
</dbReference>
<reference evidence="7" key="1">
    <citation type="submission" date="2022-11" db="EMBL/GenBank/DDBJ databases">
        <title>Marinomonas sp. nov., isolated from marine algae.</title>
        <authorList>
            <person name="Choi D.G."/>
            <person name="Kim J.M."/>
            <person name="Lee J.K."/>
            <person name="Baek J.H."/>
            <person name="Jeon C.O."/>
        </authorList>
    </citation>
    <scope>NUCLEOTIDE SEQUENCE</scope>
    <source>
        <strain evidence="7">KJ51-3</strain>
    </source>
</reference>
<evidence type="ECO:0000313" key="8">
    <source>
        <dbReference type="Proteomes" id="UP001431181"/>
    </source>
</evidence>